<dbReference type="InterPro" id="IPR015897">
    <property type="entry name" value="CHK_kinase-like"/>
</dbReference>
<dbReference type="PANTHER" id="PTHR11012:SF8">
    <property type="entry name" value="JUVENILE HORMONE-INDUCIBLE PROTEIN 26"/>
    <property type="match status" value="1"/>
</dbReference>
<name>A0A5E4NH72_9HEMI</name>
<dbReference type="SUPFAM" id="SSF56112">
    <property type="entry name" value="Protein kinase-like (PK-like)"/>
    <property type="match status" value="1"/>
</dbReference>
<evidence type="ECO:0000313" key="3">
    <source>
        <dbReference type="Proteomes" id="UP000325440"/>
    </source>
</evidence>
<accession>A0A5E4NH72</accession>
<feature type="domain" description="CHK kinase-like" evidence="1">
    <location>
        <begin position="135"/>
        <end position="337"/>
    </location>
</feature>
<dbReference type="EMBL" id="CABPRJ010002367">
    <property type="protein sequence ID" value="VVC43031.1"/>
    <property type="molecule type" value="Genomic_DNA"/>
</dbReference>
<dbReference type="InterPro" id="IPR004119">
    <property type="entry name" value="EcKL"/>
</dbReference>
<dbReference type="Proteomes" id="UP000325440">
    <property type="component" value="Unassembled WGS sequence"/>
</dbReference>
<sequence>MTTVPEAVWSMDVAVADMIDAGAFGPGSEIMSIEPDSRYTGQDQYATTVYFSTVTIRDRGGNHHSHHVVFKIKKRSPGIENLIRAYSQFHNEILFYERIMPFFRTCALTHHVPTLSRYIYGRNNYDTNFAFKDMVVLENACLRGYVLSEQRLHLNLEHTIVALKTLAKFHSLSYRAKHKDPERFAKIIADVQETHLRNDGDWFMCGGGHSVSKLLSAALNRLAQRRGVDDDDSRTCHFREKFMNDMNGTLNRVMKPHEPLAILCHGDFNRNNLLFRYDDDGRPVDALPFDLATVRYGSPALDLSFFLYMNTDRRIRDERWDELLDTYCASLAAAVSDVADVVRVPDRSQLDAEMREYGVYGLVHVSFFVRVMMEEHADISEFSEADKDKTVQTFLSYGGDKATDVIADALQHFLDTFCNRVE</sequence>
<dbReference type="PANTHER" id="PTHR11012">
    <property type="entry name" value="PROTEIN KINASE-LIKE DOMAIN-CONTAINING"/>
    <property type="match status" value="1"/>
</dbReference>
<evidence type="ECO:0000259" key="1">
    <source>
        <dbReference type="SMART" id="SM00587"/>
    </source>
</evidence>
<protein>
    <recommendedName>
        <fullName evidence="1">CHK kinase-like domain-containing protein</fullName>
    </recommendedName>
</protein>
<evidence type="ECO:0000313" key="2">
    <source>
        <dbReference type="EMBL" id="VVC43031.1"/>
    </source>
</evidence>
<dbReference type="SMART" id="SM00587">
    <property type="entry name" value="CHK"/>
    <property type="match status" value="1"/>
</dbReference>
<reference evidence="2 3" key="1">
    <citation type="submission" date="2019-08" db="EMBL/GenBank/DDBJ databases">
        <authorList>
            <person name="Alioto T."/>
            <person name="Alioto T."/>
            <person name="Gomez Garrido J."/>
        </authorList>
    </citation>
    <scope>NUCLEOTIDE SEQUENCE [LARGE SCALE GENOMIC DNA]</scope>
</reference>
<dbReference type="AlphaFoldDB" id="A0A5E4NH72"/>
<dbReference type="Gene3D" id="3.90.1200.10">
    <property type="match status" value="1"/>
</dbReference>
<dbReference type="Pfam" id="PF02958">
    <property type="entry name" value="EcKL"/>
    <property type="match status" value="1"/>
</dbReference>
<dbReference type="InterPro" id="IPR011009">
    <property type="entry name" value="Kinase-like_dom_sf"/>
</dbReference>
<organism evidence="2 3">
    <name type="scientific">Cinara cedri</name>
    <dbReference type="NCBI Taxonomy" id="506608"/>
    <lineage>
        <taxon>Eukaryota</taxon>
        <taxon>Metazoa</taxon>
        <taxon>Ecdysozoa</taxon>
        <taxon>Arthropoda</taxon>
        <taxon>Hexapoda</taxon>
        <taxon>Insecta</taxon>
        <taxon>Pterygota</taxon>
        <taxon>Neoptera</taxon>
        <taxon>Paraneoptera</taxon>
        <taxon>Hemiptera</taxon>
        <taxon>Sternorrhyncha</taxon>
        <taxon>Aphidomorpha</taxon>
        <taxon>Aphidoidea</taxon>
        <taxon>Aphididae</taxon>
        <taxon>Lachninae</taxon>
        <taxon>Cinara</taxon>
    </lineage>
</organism>
<dbReference type="OrthoDB" id="190089at2759"/>
<proteinExistence type="predicted"/>
<keyword evidence="3" id="KW-1185">Reference proteome</keyword>
<gene>
    <name evidence="2" type="ORF">CINCED_3A019985</name>
</gene>